<dbReference type="AlphaFoldDB" id="L1MGN9"/>
<dbReference type="OrthoDB" id="5244965at2"/>
<accession>L1MGN9</accession>
<dbReference type="HOGENOM" id="CLU_147970_0_1_11"/>
<dbReference type="InterPro" id="IPR007393">
    <property type="entry name" value="YlxR_dom"/>
</dbReference>
<dbReference type="EMBL" id="AMEM01000018">
    <property type="protein sequence ID" value="EKX90215.1"/>
    <property type="molecule type" value="Genomic_DNA"/>
</dbReference>
<evidence type="ECO:0000256" key="1">
    <source>
        <dbReference type="SAM" id="MobiDB-lite"/>
    </source>
</evidence>
<dbReference type="STRING" id="1035195.HMPREF9997_01430"/>
<dbReference type="RefSeq" id="WP_006063659.1">
    <property type="nucleotide sequence ID" value="NZ_KB290831.1"/>
</dbReference>
<comment type="caution">
    <text evidence="3">The sequence shown here is derived from an EMBL/GenBank/DDBJ whole genome shotgun (WGS) entry which is preliminary data.</text>
</comment>
<feature type="region of interest" description="Disordered" evidence="1">
    <location>
        <begin position="40"/>
        <end position="59"/>
    </location>
</feature>
<evidence type="ECO:0000259" key="2">
    <source>
        <dbReference type="Pfam" id="PF04296"/>
    </source>
</evidence>
<proteinExistence type="predicted"/>
<dbReference type="PATRIC" id="fig|1035195.3.peg.1285"/>
<gene>
    <name evidence="3" type="ORF">HMPREF9997_01430</name>
</gene>
<sequence>MDSVLGHEHSDIRIRTCIAHRHRKPDVDLLRIVAEPHPAGLDHGYIATPDPQRRKPGRGAWLTPNLESLDLAEKRRAFHRAFKVSGQLDTGLVRDYLHLCEGSRGGPREPRRTEH</sequence>
<organism evidence="3 4">
    <name type="scientific">Corynebacterium durum F0235</name>
    <dbReference type="NCBI Taxonomy" id="1035195"/>
    <lineage>
        <taxon>Bacteria</taxon>
        <taxon>Bacillati</taxon>
        <taxon>Actinomycetota</taxon>
        <taxon>Actinomycetes</taxon>
        <taxon>Mycobacteriales</taxon>
        <taxon>Corynebacteriaceae</taxon>
        <taxon>Corynebacterium</taxon>
    </lineage>
</organism>
<evidence type="ECO:0000313" key="4">
    <source>
        <dbReference type="Proteomes" id="UP000010445"/>
    </source>
</evidence>
<dbReference type="Proteomes" id="UP000010445">
    <property type="component" value="Unassembled WGS sequence"/>
</dbReference>
<dbReference type="SUPFAM" id="SSF64376">
    <property type="entry name" value="YlxR-like"/>
    <property type="match status" value="1"/>
</dbReference>
<feature type="domain" description="YlxR" evidence="2">
    <location>
        <begin position="15"/>
        <end position="85"/>
    </location>
</feature>
<keyword evidence="4" id="KW-1185">Reference proteome</keyword>
<dbReference type="Pfam" id="PF04296">
    <property type="entry name" value="YlxR"/>
    <property type="match status" value="1"/>
</dbReference>
<dbReference type="PANTHER" id="PTHR34215:SF1">
    <property type="entry name" value="YLXR DOMAIN-CONTAINING PROTEIN"/>
    <property type="match status" value="1"/>
</dbReference>
<reference evidence="3 4" key="1">
    <citation type="submission" date="2012-05" db="EMBL/GenBank/DDBJ databases">
        <authorList>
            <person name="Weinstock G."/>
            <person name="Sodergren E."/>
            <person name="Lobos E.A."/>
            <person name="Fulton L."/>
            <person name="Fulton R."/>
            <person name="Courtney L."/>
            <person name="Fronick C."/>
            <person name="O'Laughlin M."/>
            <person name="Godfrey J."/>
            <person name="Wilson R.M."/>
            <person name="Miner T."/>
            <person name="Farmer C."/>
            <person name="Delehaunty K."/>
            <person name="Cordes M."/>
            <person name="Minx P."/>
            <person name="Tomlinson C."/>
            <person name="Chen J."/>
            <person name="Wollam A."/>
            <person name="Pepin K.H."/>
            <person name="Bhonagiri V."/>
            <person name="Zhang X."/>
            <person name="Suruliraj S."/>
            <person name="Warren W."/>
            <person name="Mitreva M."/>
            <person name="Mardis E.R."/>
            <person name="Wilson R.K."/>
        </authorList>
    </citation>
    <scope>NUCLEOTIDE SEQUENCE [LARGE SCALE GENOMIC DNA]</scope>
    <source>
        <strain evidence="3 4">F0235</strain>
    </source>
</reference>
<dbReference type="eggNOG" id="COG2740">
    <property type="taxonomic scope" value="Bacteria"/>
</dbReference>
<name>L1MGN9_9CORY</name>
<dbReference type="PANTHER" id="PTHR34215">
    <property type="entry name" value="BLL0784 PROTEIN"/>
    <property type="match status" value="1"/>
</dbReference>
<evidence type="ECO:0000313" key="3">
    <source>
        <dbReference type="EMBL" id="EKX90215.1"/>
    </source>
</evidence>
<protein>
    <recommendedName>
        <fullName evidence="2">YlxR domain-containing protein</fullName>
    </recommendedName>
</protein>
<dbReference type="InterPro" id="IPR037465">
    <property type="entry name" value="YlxR"/>
</dbReference>
<dbReference type="Gene3D" id="3.30.1230.10">
    <property type="entry name" value="YlxR-like"/>
    <property type="match status" value="1"/>
</dbReference>
<dbReference type="InterPro" id="IPR035931">
    <property type="entry name" value="YlxR-like_sf"/>
</dbReference>